<dbReference type="Pfam" id="PF00112">
    <property type="entry name" value="Peptidase_C1"/>
    <property type="match status" value="1"/>
</dbReference>
<sequence>MLILSIQKQILENQFELLQNIPGLTWTPSLAFLKAHPDFQHPKQKFQKKSSNILFESLETFDEPLTAPEEFDWSLIQPACIDVIADTGHCPSYNAAAETQAFSDLRCISARDLERVQYSIQQVVDCVHEYGCSTYLPFYGWEHIMNNGIPTAECVPFDSQFSGWSSSWCSLSCKNGSQQIVYKPEKLKHVEGEEGQMMKAVVKGPLSASFTQYEDLIYYSSGIYTHQYGEWVGSMGAEIVGYGVENGVKFWKVKLSLGEQFGERGFLRIAKGTGECGIESNGILGVV</sequence>
<reference evidence="3" key="1">
    <citation type="submission" date="2023-06" db="EMBL/GenBank/DDBJ databases">
        <authorList>
            <person name="Kurt Z."/>
        </authorList>
    </citation>
    <scope>NUCLEOTIDE SEQUENCE</scope>
</reference>
<dbReference type="EMBL" id="CATOUU010000820">
    <property type="protein sequence ID" value="CAI9950976.1"/>
    <property type="molecule type" value="Genomic_DNA"/>
</dbReference>
<evidence type="ECO:0000256" key="1">
    <source>
        <dbReference type="ARBA" id="ARBA00008455"/>
    </source>
</evidence>
<dbReference type="AlphaFoldDB" id="A0AA86Q5M7"/>
<dbReference type="InterPro" id="IPR038765">
    <property type="entry name" value="Papain-like_cys_pep_sf"/>
</dbReference>
<name>A0AA86Q5M7_9EUKA</name>
<dbReference type="InterPro" id="IPR000668">
    <property type="entry name" value="Peptidase_C1A_C"/>
</dbReference>
<dbReference type="Gene3D" id="3.90.70.10">
    <property type="entry name" value="Cysteine proteinases"/>
    <property type="match status" value="1"/>
</dbReference>
<accession>A0AA86Q5M7</accession>
<evidence type="ECO:0000313" key="5">
    <source>
        <dbReference type="Proteomes" id="UP001642409"/>
    </source>
</evidence>
<dbReference type="GO" id="GO:0008234">
    <property type="term" value="F:cysteine-type peptidase activity"/>
    <property type="evidence" value="ECO:0007669"/>
    <property type="project" value="InterPro"/>
</dbReference>
<dbReference type="Proteomes" id="UP001642409">
    <property type="component" value="Unassembled WGS sequence"/>
</dbReference>
<proteinExistence type="inferred from homology"/>
<dbReference type="InterPro" id="IPR013128">
    <property type="entry name" value="Peptidase_C1A"/>
</dbReference>
<dbReference type="SUPFAM" id="SSF54001">
    <property type="entry name" value="Cysteine proteinases"/>
    <property type="match status" value="1"/>
</dbReference>
<evidence type="ECO:0000313" key="4">
    <source>
        <dbReference type="EMBL" id="CAL6091192.1"/>
    </source>
</evidence>
<comment type="caution">
    <text evidence="3">The sequence shown here is derived from an EMBL/GenBank/DDBJ whole genome shotgun (WGS) entry which is preliminary data.</text>
</comment>
<keyword evidence="5" id="KW-1185">Reference proteome</keyword>
<feature type="domain" description="Peptidase C1A papain C-terminal" evidence="2">
    <location>
        <begin position="67"/>
        <end position="286"/>
    </location>
</feature>
<gene>
    <name evidence="3" type="ORF">HINF_LOCUS38621</name>
    <name evidence="4" type="ORF">HINF_LOCUS65667</name>
</gene>
<evidence type="ECO:0000313" key="3">
    <source>
        <dbReference type="EMBL" id="CAI9950976.1"/>
    </source>
</evidence>
<dbReference type="EMBL" id="CAXDID020000434">
    <property type="protein sequence ID" value="CAL6091192.1"/>
    <property type="molecule type" value="Genomic_DNA"/>
</dbReference>
<protein>
    <submittedName>
        <fullName evidence="3">Cathepsin B</fullName>
    </submittedName>
    <submittedName>
        <fullName evidence="4">Cathepsin_B</fullName>
    </submittedName>
</protein>
<comment type="similarity">
    <text evidence="1">Belongs to the peptidase C1 family.</text>
</comment>
<evidence type="ECO:0000259" key="2">
    <source>
        <dbReference type="SMART" id="SM00645"/>
    </source>
</evidence>
<dbReference type="SMART" id="SM00645">
    <property type="entry name" value="Pept_C1"/>
    <property type="match status" value="1"/>
</dbReference>
<dbReference type="PANTHER" id="PTHR12411">
    <property type="entry name" value="CYSTEINE PROTEASE FAMILY C1-RELATED"/>
    <property type="match status" value="1"/>
</dbReference>
<dbReference type="GO" id="GO:0006508">
    <property type="term" value="P:proteolysis"/>
    <property type="evidence" value="ECO:0007669"/>
    <property type="project" value="InterPro"/>
</dbReference>
<reference evidence="4 5" key="2">
    <citation type="submission" date="2024-07" db="EMBL/GenBank/DDBJ databases">
        <authorList>
            <person name="Akdeniz Z."/>
        </authorList>
    </citation>
    <scope>NUCLEOTIDE SEQUENCE [LARGE SCALE GENOMIC DNA]</scope>
</reference>
<organism evidence="3">
    <name type="scientific">Hexamita inflata</name>
    <dbReference type="NCBI Taxonomy" id="28002"/>
    <lineage>
        <taxon>Eukaryota</taxon>
        <taxon>Metamonada</taxon>
        <taxon>Diplomonadida</taxon>
        <taxon>Hexamitidae</taxon>
        <taxon>Hexamitinae</taxon>
        <taxon>Hexamita</taxon>
    </lineage>
</organism>